<organism evidence="1 2">
    <name type="scientific">Mycobacterium kiyosense</name>
    <dbReference type="NCBI Taxonomy" id="2871094"/>
    <lineage>
        <taxon>Bacteria</taxon>
        <taxon>Bacillati</taxon>
        <taxon>Actinomycetota</taxon>
        <taxon>Actinomycetes</taxon>
        <taxon>Mycobacteriales</taxon>
        <taxon>Mycobacteriaceae</taxon>
        <taxon>Mycobacterium</taxon>
    </lineage>
</organism>
<dbReference type="Proteomes" id="UP001165663">
    <property type="component" value="Unassembled WGS sequence"/>
</dbReference>
<proteinExistence type="predicted"/>
<name>A0AA37PXA7_9MYCO</name>
<protein>
    <submittedName>
        <fullName evidence="1">Uncharacterized protein</fullName>
    </submittedName>
</protein>
<dbReference type="AlphaFoldDB" id="A0AA37PXA7"/>
<evidence type="ECO:0000313" key="2">
    <source>
        <dbReference type="Proteomes" id="UP001165663"/>
    </source>
</evidence>
<dbReference type="GeneID" id="83629829"/>
<reference evidence="1" key="1">
    <citation type="submission" date="2022-07" db="EMBL/GenBank/DDBJ databases">
        <title>Mycobacterium kiyosense sp. nov., scotochromogenic slow-glowing species isolated from respiratory specimens.</title>
        <authorList>
            <person name="Fukano H."/>
            <person name="Kazumi Y."/>
            <person name="Sakagami N."/>
            <person name="Ato M."/>
            <person name="Mitarai S."/>
            <person name="Hoshino Y."/>
        </authorList>
    </citation>
    <scope>NUCLEOTIDE SEQUENCE</scope>
    <source>
        <strain evidence="1">SRL2020-028</strain>
    </source>
</reference>
<dbReference type="RefSeq" id="WP_236983028.1">
    <property type="nucleotide sequence ID" value="NZ_BRXE01000021.1"/>
</dbReference>
<dbReference type="EMBL" id="BRXE01000021">
    <property type="protein sequence ID" value="GLB83123.1"/>
    <property type="molecule type" value="Genomic_DNA"/>
</dbReference>
<evidence type="ECO:0000313" key="1">
    <source>
        <dbReference type="EMBL" id="GLB83123.1"/>
    </source>
</evidence>
<accession>A0AA37PXA7</accession>
<comment type="caution">
    <text evidence="1">The sequence shown here is derived from an EMBL/GenBank/DDBJ whole genome shotgun (WGS) entry which is preliminary data.</text>
</comment>
<gene>
    <name evidence="1" type="ORF">SRL2020028_23790</name>
</gene>
<sequence length="70" mass="7390">MLHASRNFSYGIDNGLTGFPVQPAPGSSAVANPMVCWLADANAMAVIPFVLNRIPGVFADNCAAIRAGWR</sequence>